<protein>
    <submittedName>
        <fullName evidence="1">Uncharacterized protein</fullName>
    </submittedName>
</protein>
<comment type="caution">
    <text evidence="1">The sequence shown here is derived from an EMBL/GenBank/DDBJ whole genome shotgun (WGS) entry which is preliminary data.</text>
</comment>
<sequence length="81" mass="9276">MTVLELLNSLKKDAERYVAQGDASVKRNRHMNELAEAEGIDQRHIEAILVDFINNIAGRYGIDYALYTIDIRVRLESEVVQ</sequence>
<dbReference type="EMBL" id="JACVVD010000004">
    <property type="protein sequence ID" value="MBD0381241.1"/>
    <property type="molecule type" value="Genomic_DNA"/>
</dbReference>
<dbReference type="Proteomes" id="UP000650466">
    <property type="component" value="Unassembled WGS sequence"/>
</dbReference>
<gene>
    <name evidence="1" type="ORF">ICC18_14040</name>
</gene>
<dbReference type="AlphaFoldDB" id="A0A926KQE0"/>
<evidence type="ECO:0000313" key="1">
    <source>
        <dbReference type="EMBL" id="MBD0381241.1"/>
    </source>
</evidence>
<evidence type="ECO:0000313" key="2">
    <source>
        <dbReference type="Proteomes" id="UP000650466"/>
    </source>
</evidence>
<proteinExistence type="predicted"/>
<reference evidence="1" key="1">
    <citation type="submission" date="2020-09" db="EMBL/GenBank/DDBJ databases">
        <title>Draft Genome Sequence of Paenibacillus sp. WST5.</title>
        <authorList>
            <person name="Bao Z."/>
        </authorList>
    </citation>
    <scope>NUCLEOTIDE SEQUENCE</scope>
    <source>
        <strain evidence="1">WST5</strain>
    </source>
</reference>
<accession>A0A926KQE0</accession>
<dbReference type="RefSeq" id="WP_188175033.1">
    <property type="nucleotide sequence ID" value="NZ_JACVVD010000004.1"/>
</dbReference>
<keyword evidence="2" id="KW-1185">Reference proteome</keyword>
<name>A0A926KQE0_9BACL</name>
<organism evidence="1 2">
    <name type="scientific">Paenibacillus sedimenti</name>
    <dbReference type="NCBI Taxonomy" id="2770274"/>
    <lineage>
        <taxon>Bacteria</taxon>
        <taxon>Bacillati</taxon>
        <taxon>Bacillota</taxon>
        <taxon>Bacilli</taxon>
        <taxon>Bacillales</taxon>
        <taxon>Paenibacillaceae</taxon>
        <taxon>Paenibacillus</taxon>
    </lineage>
</organism>